<feature type="domain" description="Acyltransferase 3" evidence="2">
    <location>
        <begin position="81"/>
        <end position="459"/>
    </location>
</feature>
<dbReference type="InterPro" id="IPR052728">
    <property type="entry name" value="O2_lipid_transport_reg"/>
</dbReference>
<evidence type="ECO:0000259" key="2">
    <source>
        <dbReference type="Pfam" id="PF01757"/>
    </source>
</evidence>
<proteinExistence type="predicted"/>
<dbReference type="EMBL" id="GECZ01022236">
    <property type="protein sequence ID" value="JAS47533.1"/>
    <property type="molecule type" value="Transcribed_RNA"/>
</dbReference>
<reference evidence="3" key="1">
    <citation type="submission" date="2015-11" db="EMBL/GenBank/DDBJ databases">
        <title>De novo transcriptome assembly of four potential Pierce s Disease insect vectors from Arizona vineyards.</title>
        <authorList>
            <person name="Tassone E.E."/>
        </authorList>
    </citation>
    <scope>NUCLEOTIDE SEQUENCE</scope>
</reference>
<feature type="transmembrane region" description="Helical" evidence="1">
    <location>
        <begin position="378"/>
        <end position="400"/>
    </location>
</feature>
<feature type="transmembrane region" description="Helical" evidence="1">
    <location>
        <begin position="299"/>
        <end position="321"/>
    </location>
</feature>
<dbReference type="GO" id="GO:0016747">
    <property type="term" value="F:acyltransferase activity, transferring groups other than amino-acyl groups"/>
    <property type="evidence" value="ECO:0007669"/>
    <property type="project" value="InterPro"/>
</dbReference>
<evidence type="ECO:0000313" key="3">
    <source>
        <dbReference type="EMBL" id="JAS47533.1"/>
    </source>
</evidence>
<dbReference type="InterPro" id="IPR002656">
    <property type="entry name" value="Acyl_transf_3_dom"/>
</dbReference>
<dbReference type="Pfam" id="PF01757">
    <property type="entry name" value="Acyl_transf_3"/>
    <property type="match status" value="1"/>
</dbReference>
<name>A0A1B6FC53_9HEMI</name>
<sequence>VNATAIMYDSSCSSATSPPLDLSDYFVILVLLTIVVLVTLSTCYEHLTSKSEQKELLVSFSITSNTSRLLSTTDTPDSLPCLHGLRILVMVWIIAGHRFMHEVLVPDVNGIDIVEHLDRLAWIPFQSIPQAVEIFFLLSGTLAAYNFFQDRLKGKKFHYLSFCGHRYRRLTPTMLLLSILYATLLIRVADGPIWKKMFSLYQENCQESWWINLLYITNYVVPYSTCMPWTWYVTVDFQLHVLSPLLLLVIYKKRSLGFLLAGAVLLASNCFAMVYFSWYDLSAGGIMQRNLTLGNVTVQYVQAHFRLNTFIVGLCFGYLLYRIKQTEFKINLSKTKLLTGWLMAALLFLGTLYSMTIFDDPEYVRKPWLEAIYHVWSRQMVALSVVWVIFVCTIGSGGIIDKVLSWRALLPLSRLTYCVYLLHVFVLQVQIYRIRSSVTIDILDIWYLWFADVFIVYILAAFLYLGVEAPVNNVFNYIW</sequence>
<feature type="transmembrane region" description="Helical" evidence="1">
    <location>
        <begin position="229"/>
        <end position="251"/>
    </location>
</feature>
<feature type="non-terminal residue" evidence="3">
    <location>
        <position position="479"/>
    </location>
</feature>
<feature type="transmembrane region" description="Helical" evidence="1">
    <location>
        <begin position="78"/>
        <end position="95"/>
    </location>
</feature>
<feature type="transmembrane region" description="Helical" evidence="1">
    <location>
        <begin position="25"/>
        <end position="44"/>
    </location>
</feature>
<feature type="transmembrane region" description="Helical" evidence="1">
    <location>
        <begin position="446"/>
        <end position="467"/>
    </location>
</feature>
<keyword evidence="1" id="KW-0812">Transmembrane</keyword>
<feature type="transmembrane region" description="Helical" evidence="1">
    <location>
        <begin position="128"/>
        <end position="148"/>
    </location>
</feature>
<feature type="transmembrane region" description="Helical" evidence="1">
    <location>
        <begin position="412"/>
        <end position="434"/>
    </location>
</feature>
<feature type="transmembrane region" description="Helical" evidence="1">
    <location>
        <begin position="341"/>
        <end position="358"/>
    </location>
</feature>
<evidence type="ECO:0000256" key="1">
    <source>
        <dbReference type="SAM" id="Phobius"/>
    </source>
</evidence>
<dbReference type="PANTHER" id="PTHR11161:SF0">
    <property type="entry name" value="O-ACYLTRANSFERASE LIKE PROTEIN"/>
    <property type="match status" value="1"/>
</dbReference>
<dbReference type="AlphaFoldDB" id="A0A1B6FC53"/>
<feature type="non-terminal residue" evidence="3">
    <location>
        <position position="1"/>
    </location>
</feature>
<accession>A0A1B6FC53</accession>
<feature type="transmembrane region" description="Helical" evidence="1">
    <location>
        <begin position="258"/>
        <end position="279"/>
    </location>
</feature>
<feature type="transmembrane region" description="Helical" evidence="1">
    <location>
        <begin position="169"/>
        <end position="189"/>
    </location>
</feature>
<organism evidence="3">
    <name type="scientific">Cuerna arida</name>
    <dbReference type="NCBI Taxonomy" id="1464854"/>
    <lineage>
        <taxon>Eukaryota</taxon>
        <taxon>Metazoa</taxon>
        <taxon>Ecdysozoa</taxon>
        <taxon>Arthropoda</taxon>
        <taxon>Hexapoda</taxon>
        <taxon>Insecta</taxon>
        <taxon>Pterygota</taxon>
        <taxon>Neoptera</taxon>
        <taxon>Paraneoptera</taxon>
        <taxon>Hemiptera</taxon>
        <taxon>Auchenorrhyncha</taxon>
        <taxon>Membracoidea</taxon>
        <taxon>Cicadellidae</taxon>
        <taxon>Cicadellinae</taxon>
        <taxon>Proconiini</taxon>
        <taxon>Cuerna</taxon>
    </lineage>
</organism>
<gene>
    <name evidence="3" type="ORF">g.38893</name>
</gene>
<keyword evidence="1" id="KW-1133">Transmembrane helix</keyword>
<dbReference type="PANTHER" id="PTHR11161">
    <property type="entry name" value="O-ACYLTRANSFERASE"/>
    <property type="match status" value="1"/>
</dbReference>
<protein>
    <recommendedName>
        <fullName evidence="2">Acyltransferase 3 domain-containing protein</fullName>
    </recommendedName>
</protein>
<keyword evidence="1" id="KW-0472">Membrane</keyword>